<feature type="transmembrane region" description="Helical" evidence="1">
    <location>
        <begin position="961"/>
        <end position="978"/>
    </location>
</feature>
<dbReference type="PANTHER" id="PTHR32063:SF0">
    <property type="entry name" value="SWARMING MOTILITY PROTEIN SWRC"/>
    <property type="match status" value="1"/>
</dbReference>
<dbReference type="InterPro" id="IPR027463">
    <property type="entry name" value="AcrB_DN_DC_subdom"/>
</dbReference>
<dbReference type="Gene3D" id="3.30.2090.10">
    <property type="entry name" value="Multidrug efflux transporter AcrB TolC docking domain, DN and DC subdomains"/>
    <property type="match status" value="2"/>
</dbReference>
<feature type="transmembrane region" description="Helical" evidence="1">
    <location>
        <begin position="386"/>
        <end position="410"/>
    </location>
</feature>
<dbReference type="GO" id="GO:0005886">
    <property type="term" value="C:plasma membrane"/>
    <property type="evidence" value="ECO:0007669"/>
    <property type="project" value="TreeGrafter"/>
</dbReference>
<dbReference type="InterPro" id="IPR001036">
    <property type="entry name" value="Acrflvin-R"/>
</dbReference>
<dbReference type="Gene3D" id="3.30.70.1320">
    <property type="entry name" value="Multidrug efflux transporter AcrB pore domain like"/>
    <property type="match status" value="1"/>
</dbReference>
<dbReference type="Pfam" id="PF00873">
    <property type="entry name" value="ACR_tran"/>
    <property type="match status" value="1"/>
</dbReference>
<feature type="transmembrane region" description="Helical" evidence="1">
    <location>
        <begin position="887"/>
        <end position="907"/>
    </location>
</feature>
<dbReference type="SUPFAM" id="SSF82693">
    <property type="entry name" value="Multidrug efflux transporter AcrB pore domain, PN1, PN2, PC1 and PC2 subdomains"/>
    <property type="match status" value="3"/>
</dbReference>
<dbReference type="Gene3D" id="3.30.70.1430">
    <property type="entry name" value="Multidrug efflux transporter AcrB pore domain"/>
    <property type="match status" value="2"/>
</dbReference>
<protein>
    <submittedName>
        <fullName evidence="2">Acriflavin resistance protein</fullName>
    </submittedName>
</protein>
<feature type="transmembrane region" description="Helical" evidence="1">
    <location>
        <begin position="533"/>
        <end position="553"/>
    </location>
</feature>
<dbReference type="SUPFAM" id="SSF82714">
    <property type="entry name" value="Multidrug efflux transporter AcrB TolC docking domain, DN and DC subdomains"/>
    <property type="match status" value="2"/>
</dbReference>
<name>A0A212ITX4_9BACT</name>
<evidence type="ECO:0000256" key="1">
    <source>
        <dbReference type="SAM" id="Phobius"/>
    </source>
</evidence>
<keyword evidence="1" id="KW-0812">Transmembrane</keyword>
<dbReference type="SUPFAM" id="SSF82866">
    <property type="entry name" value="Multidrug efflux transporter AcrB transmembrane domain"/>
    <property type="match status" value="2"/>
</dbReference>
<feature type="transmembrane region" description="Helical" evidence="1">
    <location>
        <begin position="990"/>
        <end position="1016"/>
    </location>
</feature>
<dbReference type="Gene3D" id="3.30.70.1440">
    <property type="entry name" value="Multidrug efflux transporter AcrB pore domain"/>
    <property type="match status" value="1"/>
</dbReference>
<evidence type="ECO:0000313" key="2">
    <source>
        <dbReference type="EMBL" id="SBV90365.1"/>
    </source>
</evidence>
<dbReference type="EMBL" id="FLUM01000001">
    <property type="protein sequence ID" value="SBV90365.1"/>
    <property type="molecule type" value="Genomic_DNA"/>
</dbReference>
<feature type="transmembrane region" description="Helical" evidence="1">
    <location>
        <begin position="431"/>
        <end position="451"/>
    </location>
</feature>
<sequence>MKITELAIKRPILFIVFYLIIAGLGILGYSKLRYELLPELATPVITITAVYPGGSPSEIENTVSKKLEDAISGVNKIKKVSTYSAENSSVISIEFIADADPEKAMQDVQRAVNKILPELPAAVKSPTLESYSINAEPVLRIGTTANIPEEQLYELLDKQIRQGISQIRNVGRVTLLGGSPREVKVSVNLEKLKAYGIGIDELTEAIGRSNVEIPIGAVKSADGEFDVRTTGKVRDFDQLRMQPVRILSDGSVIYVKDVADIKEGKKDLSVVNRINGENSIGLLVDKQTGANAVEASELVREHLTKLESLYSDVGLKFSVIQDSSEFTLKAAHSVYFDFFVAVALVALVMLVFLHSLRNAVTVLIAIPTSLLVAFIMMFTLDYSLNLMTLLAMSLVIGILVDDSIVVLENIYRHLEMGSDRMKASLDGRTEIGFAAMSITLVDVVVFLPLAFVPGLVGSLVKEFSLVIVISTLSSLMVSFTLTPMISSRFSKLTHLDGKSIFSRFALFFEKQIDSLTRLYERVLDWALKNKWKTIGICGAFLIASLSLMFTGYVGSEFVPTADKGELSLLITAPPGTRLNEMDRIVESIEKRIKKVPEVTKQFTLVGYQSDGFNENKGGNVASINISLVEAKDRKKSLSQISRELKRIALLESGVKVDVSTVGLFGTNAAPIQLLLYGQNRDSVISTARRLLDDVRKIDGIVTPKLSVEESKPSLQVNIDRKKLGDLGLTVEGISSALRIAINGSDDMKFSKDGTDIDMQISLREKDRANISDLENFPFVNSSGQSVYLKQFAEVKLSTAPSVLERRNKQSSVMLMAKVAGRPTGDVGEDIKAMVKSNPLPSSVFLSYEGDLDMQDDAFGSLAVALIMSLILIYLIMVALYNNWAYPFVVLFSIPVGAGGSILALALAGRSMNIFSIFGLIMMMGLVAKNAILLVDRANDRLAEGEPLHEALIDAGKTRLRPILMTTLAMVIGMLPLALSKGASAEMISSLAWVLIGGLTSSMFLTLVLVPVVHYGITKLIQKTRKRKGNETE</sequence>
<reference evidence="2" key="1">
    <citation type="submission" date="2016-04" db="EMBL/GenBank/DDBJ databases">
        <authorList>
            <person name="Evans L.H."/>
            <person name="Alamgir A."/>
            <person name="Owens N."/>
            <person name="Weber N.D."/>
            <person name="Virtaneva K."/>
            <person name="Barbian K."/>
            <person name="Babar A."/>
            <person name="Rosenke K."/>
        </authorList>
    </citation>
    <scope>NUCLEOTIDE SEQUENCE</scope>
    <source>
        <strain evidence="2">86-1</strain>
    </source>
</reference>
<organism evidence="2">
    <name type="scientific">uncultured Dysgonomonas sp</name>
    <dbReference type="NCBI Taxonomy" id="206096"/>
    <lineage>
        <taxon>Bacteria</taxon>
        <taxon>Pseudomonadati</taxon>
        <taxon>Bacteroidota</taxon>
        <taxon>Bacteroidia</taxon>
        <taxon>Bacteroidales</taxon>
        <taxon>Dysgonomonadaceae</taxon>
        <taxon>Dysgonomonas</taxon>
        <taxon>environmental samples</taxon>
    </lineage>
</organism>
<dbReference type="PRINTS" id="PR00702">
    <property type="entry name" value="ACRIFLAVINRP"/>
</dbReference>
<dbReference type="Gene3D" id="1.20.1640.10">
    <property type="entry name" value="Multidrug efflux transporter AcrB transmembrane domain"/>
    <property type="match status" value="2"/>
</dbReference>
<dbReference type="AlphaFoldDB" id="A0A212ITX4"/>
<keyword evidence="1" id="KW-1133">Transmembrane helix</keyword>
<feature type="transmembrane region" description="Helical" evidence="1">
    <location>
        <begin position="12"/>
        <end position="30"/>
    </location>
</feature>
<feature type="transmembrane region" description="Helical" evidence="1">
    <location>
        <begin position="913"/>
        <end position="934"/>
    </location>
</feature>
<dbReference type="GO" id="GO:0042910">
    <property type="term" value="F:xenobiotic transmembrane transporter activity"/>
    <property type="evidence" value="ECO:0007669"/>
    <property type="project" value="TreeGrafter"/>
</dbReference>
<feature type="transmembrane region" description="Helical" evidence="1">
    <location>
        <begin position="334"/>
        <end position="353"/>
    </location>
</feature>
<dbReference type="RefSeq" id="WP_296937672.1">
    <property type="nucleotide sequence ID" value="NZ_LT599032.1"/>
</dbReference>
<feature type="transmembrane region" description="Helical" evidence="1">
    <location>
        <begin position="463"/>
        <end position="482"/>
    </location>
</feature>
<gene>
    <name evidence="2" type="ORF">KL86DYS1_10014</name>
</gene>
<dbReference type="PANTHER" id="PTHR32063">
    <property type="match status" value="1"/>
</dbReference>
<accession>A0A212ITX4</accession>
<feature type="transmembrane region" description="Helical" evidence="1">
    <location>
        <begin position="857"/>
        <end position="880"/>
    </location>
</feature>
<keyword evidence="1" id="KW-0472">Membrane</keyword>
<feature type="transmembrane region" description="Helical" evidence="1">
    <location>
        <begin position="360"/>
        <end position="380"/>
    </location>
</feature>
<proteinExistence type="predicted"/>